<dbReference type="CDD" id="cd18822">
    <property type="entry name" value="GH43_CtGH43-like"/>
    <property type="match status" value="1"/>
</dbReference>
<organism evidence="7 8">
    <name type="scientific">Paractinoplanes ovalisporus</name>
    <dbReference type="NCBI Taxonomy" id="2810368"/>
    <lineage>
        <taxon>Bacteria</taxon>
        <taxon>Bacillati</taxon>
        <taxon>Actinomycetota</taxon>
        <taxon>Actinomycetes</taxon>
        <taxon>Micromonosporales</taxon>
        <taxon>Micromonosporaceae</taxon>
        <taxon>Paractinoplanes</taxon>
    </lineage>
</organism>
<keyword evidence="2 4" id="KW-0378">Hydrolase</keyword>
<feature type="domain" description="Ricin B lectin" evidence="6">
    <location>
        <begin position="329"/>
        <end position="461"/>
    </location>
</feature>
<keyword evidence="8" id="KW-1185">Reference proteome</keyword>
<comment type="similarity">
    <text evidence="1 4">Belongs to the glycosyl hydrolase 43 family.</text>
</comment>
<dbReference type="Gene3D" id="2.80.10.50">
    <property type="match status" value="1"/>
</dbReference>
<dbReference type="RefSeq" id="WP_203380321.1">
    <property type="nucleotide sequence ID" value="NZ_JAENHP010000014.1"/>
</dbReference>
<keyword evidence="5" id="KW-0732">Signal</keyword>
<name>A0ABS2AKI7_9ACTN</name>
<reference evidence="7 8" key="1">
    <citation type="submission" date="2021-01" db="EMBL/GenBank/DDBJ databases">
        <title>Actinoplanes sp. nov. LDG1-06 isolated from lichen.</title>
        <authorList>
            <person name="Saeng-In P."/>
            <person name="Phongsopitanun W."/>
            <person name="Kanchanasin P."/>
            <person name="Yuki M."/>
            <person name="Kudo T."/>
            <person name="Ohkuma M."/>
            <person name="Tanasupawat S."/>
        </authorList>
    </citation>
    <scope>NUCLEOTIDE SEQUENCE [LARGE SCALE GENOMIC DNA]</scope>
    <source>
        <strain evidence="7 8">LDG1-06</strain>
    </source>
</reference>
<protein>
    <submittedName>
        <fullName evidence="7">RICIN domain-containing protein</fullName>
    </submittedName>
</protein>
<evidence type="ECO:0000313" key="7">
    <source>
        <dbReference type="EMBL" id="MBM2620332.1"/>
    </source>
</evidence>
<dbReference type="SUPFAM" id="SSF75005">
    <property type="entry name" value="Arabinanase/levansucrase/invertase"/>
    <property type="match status" value="1"/>
</dbReference>
<dbReference type="InterPro" id="IPR000772">
    <property type="entry name" value="Ricin_B_lectin"/>
</dbReference>
<dbReference type="Pfam" id="PF04616">
    <property type="entry name" value="Glyco_hydro_43"/>
    <property type="match status" value="1"/>
</dbReference>
<accession>A0ABS2AKI7</accession>
<dbReference type="Gene3D" id="2.115.10.20">
    <property type="entry name" value="Glycosyl hydrolase domain, family 43"/>
    <property type="match status" value="1"/>
</dbReference>
<dbReference type="SUPFAM" id="SSF50370">
    <property type="entry name" value="Ricin B-like lectins"/>
    <property type="match status" value="1"/>
</dbReference>
<dbReference type="InterPro" id="IPR023296">
    <property type="entry name" value="Glyco_hydro_beta-prop_sf"/>
</dbReference>
<dbReference type="PANTHER" id="PTHR22925">
    <property type="entry name" value="GLYCOSYL HYDROLASE 43 FAMILY MEMBER"/>
    <property type="match status" value="1"/>
</dbReference>
<evidence type="ECO:0000256" key="5">
    <source>
        <dbReference type="SAM" id="SignalP"/>
    </source>
</evidence>
<evidence type="ECO:0000259" key="6">
    <source>
        <dbReference type="SMART" id="SM00458"/>
    </source>
</evidence>
<evidence type="ECO:0000256" key="4">
    <source>
        <dbReference type="RuleBase" id="RU361187"/>
    </source>
</evidence>
<dbReference type="PROSITE" id="PS50231">
    <property type="entry name" value="RICIN_B_LECTIN"/>
    <property type="match status" value="1"/>
</dbReference>
<feature type="signal peptide" evidence="5">
    <location>
        <begin position="1"/>
        <end position="23"/>
    </location>
</feature>
<sequence length="462" mass="49763">MRLCVVAVVTALVVALVPVPAQAAPVVVTNGVQFADTSGAGVHAHGGGVLKVGTYWYWFGENRNADDTFRAVSVYRSADLRTWEFRNNVLTSSSAAELASSKIERPKVVHNAATGRFVMWMHKENGTDYGEARAAVASSGTVDGAYTYHGSFRPLNQHMSRDITLYEEGGAAYMVSAADENRDLQIYRLTADFLQIASLVGNFWDNATREAPAMFKRNGVYFLLTSGTSGWNPNQAKYATATSIGGPWSGWTNVGDPTTFGSQPAFVLPLANGFLYMGDRWAGAWSGPVNDSRYVWLPIAFPTSTSMALTWYPTVTVDAAAGTVTGNPATYYRVTNRGSGKVMDVVSASMADNAEVKQYAWNGGGNQRFEFRDAGNGYFQIIARHSGKCLDVASASTADGANIIQYGCGTGTNQQWQWAPVGSWFQLKARHSGKCLDVAADGTDLQPATCGSGTNQQWSRTA</sequence>
<dbReference type="EMBL" id="JAENHP010000014">
    <property type="protein sequence ID" value="MBM2620332.1"/>
    <property type="molecule type" value="Genomic_DNA"/>
</dbReference>
<dbReference type="Pfam" id="PF14200">
    <property type="entry name" value="RicinB_lectin_2"/>
    <property type="match status" value="2"/>
</dbReference>
<evidence type="ECO:0000256" key="1">
    <source>
        <dbReference type="ARBA" id="ARBA00009865"/>
    </source>
</evidence>
<proteinExistence type="inferred from homology"/>
<keyword evidence="3 4" id="KW-0326">Glycosidase</keyword>
<dbReference type="PANTHER" id="PTHR22925:SF3">
    <property type="entry name" value="GLYCOSYL HYDROLASE FAMILY PROTEIN 43"/>
    <property type="match status" value="1"/>
</dbReference>
<evidence type="ECO:0000313" key="8">
    <source>
        <dbReference type="Proteomes" id="UP000632138"/>
    </source>
</evidence>
<dbReference type="CDD" id="cd23458">
    <property type="entry name" value="beta-trefoil_Ricin_AgaB34-like"/>
    <property type="match status" value="1"/>
</dbReference>
<evidence type="ECO:0000256" key="3">
    <source>
        <dbReference type="ARBA" id="ARBA00023295"/>
    </source>
</evidence>
<gene>
    <name evidence="7" type="ORF">JIG36_32945</name>
</gene>
<feature type="chain" id="PRO_5046975479" evidence="5">
    <location>
        <begin position="24"/>
        <end position="462"/>
    </location>
</feature>
<dbReference type="InterPro" id="IPR006710">
    <property type="entry name" value="Glyco_hydro_43"/>
</dbReference>
<dbReference type="InterPro" id="IPR035992">
    <property type="entry name" value="Ricin_B-like_lectins"/>
</dbReference>
<dbReference type="SMART" id="SM00458">
    <property type="entry name" value="RICIN"/>
    <property type="match status" value="1"/>
</dbReference>
<dbReference type="Proteomes" id="UP000632138">
    <property type="component" value="Unassembled WGS sequence"/>
</dbReference>
<evidence type="ECO:0000256" key="2">
    <source>
        <dbReference type="ARBA" id="ARBA00022801"/>
    </source>
</evidence>
<comment type="caution">
    <text evidence="7">The sequence shown here is derived from an EMBL/GenBank/DDBJ whole genome shotgun (WGS) entry which is preliminary data.</text>
</comment>